<proteinExistence type="inferred from homology"/>
<comment type="function">
    <text evidence="9">Catalyzes the phosphorylation of the position 2 hydroxy group of 4-diphosphocytidyl-2C-methyl-D-erythritol.</text>
</comment>
<evidence type="ECO:0000256" key="2">
    <source>
        <dbReference type="ARBA" id="ARBA00012052"/>
    </source>
</evidence>
<dbReference type="SUPFAM" id="SSF55060">
    <property type="entry name" value="GHMP Kinase, C-terminal domain"/>
    <property type="match status" value="1"/>
</dbReference>
<dbReference type="InterPro" id="IPR036554">
    <property type="entry name" value="GHMP_kinase_C_sf"/>
</dbReference>
<dbReference type="InterPro" id="IPR013750">
    <property type="entry name" value="GHMP_kinase_C_dom"/>
</dbReference>
<dbReference type="Proteomes" id="UP000824259">
    <property type="component" value="Unassembled WGS sequence"/>
</dbReference>
<dbReference type="GO" id="GO:0005524">
    <property type="term" value="F:ATP binding"/>
    <property type="evidence" value="ECO:0007669"/>
    <property type="project" value="UniProtKB-UniRule"/>
</dbReference>
<dbReference type="GO" id="GO:0019288">
    <property type="term" value="P:isopentenyl diphosphate biosynthetic process, methylerythritol 4-phosphate pathway"/>
    <property type="evidence" value="ECO:0007669"/>
    <property type="project" value="UniProtKB-UniRule"/>
</dbReference>
<dbReference type="Pfam" id="PF00288">
    <property type="entry name" value="GHMP_kinases_N"/>
    <property type="match status" value="1"/>
</dbReference>
<name>A0A9D2L278_9BACT</name>
<organism evidence="12 13">
    <name type="scientific">Candidatus Alistipes avicola</name>
    <dbReference type="NCBI Taxonomy" id="2838432"/>
    <lineage>
        <taxon>Bacteria</taxon>
        <taxon>Pseudomonadati</taxon>
        <taxon>Bacteroidota</taxon>
        <taxon>Bacteroidia</taxon>
        <taxon>Bacteroidales</taxon>
        <taxon>Rikenellaceae</taxon>
        <taxon>Alistipes</taxon>
    </lineage>
</organism>
<dbReference type="InterPro" id="IPR006204">
    <property type="entry name" value="GHMP_kinase_N_dom"/>
</dbReference>
<dbReference type="Pfam" id="PF08544">
    <property type="entry name" value="GHMP_kinases_C"/>
    <property type="match status" value="1"/>
</dbReference>
<feature type="domain" description="GHMP kinase C-terminal" evidence="11">
    <location>
        <begin position="207"/>
        <end position="260"/>
    </location>
</feature>
<feature type="domain" description="GHMP kinase N-terminal" evidence="10">
    <location>
        <begin position="64"/>
        <end position="138"/>
    </location>
</feature>
<feature type="active site" evidence="9">
    <location>
        <position position="133"/>
    </location>
</feature>
<evidence type="ECO:0000256" key="1">
    <source>
        <dbReference type="ARBA" id="ARBA00009684"/>
    </source>
</evidence>
<feature type="binding site" evidence="9">
    <location>
        <begin position="91"/>
        <end position="101"/>
    </location>
    <ligand>
        <name>ATP</name>
        <dbReference type="ChEBI" id="CHEBI:30616"/>
    </ligand>
</feature>
<evidence type="ECO:0000256" key="7">
    <source>
        <dbReference type="ARBA" id="ARBA00022840"/>
    </source>
</evidence>
<dbReference type="Gene3D" id="3.30.70.890">
    <property type="entry name" value="GHMP kinase, C-terminal domain"/>
    <property type="match status" value="1"/>
</dbReference>
<keyword evidence="6 9" id="KW-0418">Kinase</keyword>
<dbReference type="EC" id="2.7.1.148" evidence="2 9"/>
<keyword evidence="5 9" id="KW-0547">Nucleotide-binding</keyword>
<evidence type="ECO:0000256" key="5">
    <source>
        <dbReference type="ARBA" id="ARBA00022741"/>
    </source>
</evidence>
<gene>
    <name evidence="9 12" type="primary">ispE</name>
    <name evidence="12" type="ORF">H9779_01780</name>
</gene>
<evidence type="ECO:0000256" key="6">
    <source>
        <dbReference type="ARBA" id="ARBA00022777"/>
    </source>
</evidence>
<evidence type="ECO:0000259" key="11">
    <source>
        <dbReference type="Pfam" id="PF08544"/>
    </source>
</evidence>
<comment type="similarity">
    <text evidence="1 9">Belongs to the GHMP kinase family. IspE subfamily.</text>
</comment>
<dbReference type="Gene3D" id="3.30.230.10">
    <property type="match status" value="1"/>
</dbReference>
<feature type="active site" evidence="9">
    <location>
        <position position="8"/>
    </location>
</feature>
<evidence type="ECO:0000313" key="13">
    <source>
        <dbReference type="Proteomes" id="UP000824259"/>
    </source>
</evidence>
<reference evidence="12" key="2">
    <citation type="submission" date="2021-04" db="EMBL/GenBank/DDBJ databases">
        <authorList>
            <person name="Gilroy R."/>
        </authorList>
    </citation>
    <scope>NUCLEOTIDE SEQUENCE</scope>
    <source>
        <strain evidence="12">CHK169-11906</strain>
    </source>
</reference>
<dbReference type="PIRSF" id="PIRSF010376">
    <property type="entry name" value="IspE"/>
    <property type="match status" value="1"/>
</dbReference>
<dbReference type="InterPro" id="IPR014721">
    <property type="entry name" value="Ribsml_uS5_D2-typ_fold_subgr"/>
</dbReference>
<keyword evidence="7 9" id="KW-0067">ATP-binding</keyword>
<evidence type="ECO:0000313" key="12">
    <source>
        <dbReference type="EMBL" id="HJA98316.1"/>
    </source>
</evidence>
<dbReference type="InterPro" id="IPR004424">
    <property type="entry name" value="IspE"/>
</dbReference>
<comment type="pathway">
    <text evidence="9">Isoprenoid biosynthesis; isopentenyl diphosphate biosynthesis via DXP pathway; isopentenyl diphosphate from 1-deoxy-D-xylulose 5-phosphate: step 3/6.</text>
</comment>
<dbReference type="SUPFAM" id="SSF54211">
    <property type="entry name" value="Ribosomal protein S5 domain 2-like"/>
    <property type="match status" value="1"/>
</dbReference>
<evidence type="ECO:0000256" key="4">
    <source>
        <dbReference type="ARBA" id="ARBA00022679"/>
    </source>
</evidence>
<dbReference type="PANTHER" id="PTHR43527:SF2">
    <property type="entry name" value="4-DIPHOSPHOCYTIDYL-2-C-METHYL-D-ERYTHRITOL KINASE, CHLOROPLASTIC"/>
    <property type="match status" value="1"/>
</dbReference>
<dbReference type="GO" id="GO:0050515">
    <property type="term" value="F:4-(cytidine 5'-diphospho)-2-C-methyl-D-erythritol kinase activity"/>
    <property type="evidence" value="ECO:0007669"/>
    <property type="project" value="UniProtKB-UniRule"/>
</dbReference>
<comment type="catalytic activity">
    <reaction evidence="9">
        <text>4-CDP-2-C-methyl-D-erythritol + ATP = 4-CDP-2-C-methyl-D-erythritol 2-phosphate + ADP + H(+)</text>
        <dbReference type="Rhea" id="RHEA:18437"/>
        <dbReference type="ChEBI" id="CHEBI:15378"/>
        <dbReference type="ChEBI" id="CHEBI:30616"/>
        <dbReference type="ChEBI" id="CHEBI:57823"/>
        <dbReference type="ChEBI" id="CHEBI:57919"/>
        <dbReference type="ChEBI" id="CHEBI:456216"/>
        <dbReference type="EC" id="2.7.1.148"/>
    </reaction>
</comment>
<dbReference type="InterPro" id="IPR020568">
    <property type="entry name" value="Ribosomal_Su5_D2-typ_SF"/>
</dbReference>
<reference evidence="12" key="1">
    <citation type="journal article" date="2021" name="PeerJ">
        <title>Extensive microbial diversity within the chicken gut microbiome revealed by metagenomics and culture.</title>
        <authorList>
            <person name="Gilroy R."/>
            <person name="Ravi A."/>
            <person name="Getino M."/>
            <person name="Pursley I."/>
            <person name="Horton D.L."/>
            <person name="Alikhan N.F."/>
            <person name="Baker D."/>
            <person name="Gharbi K."/>
            <person name="Hall N."/>
            <person name="Watson M."/>
            <person name="Adriaenssens E.M."/>
            <person name="Foster-Nyarko E."/>
            <person name="Jarju S."/>
            <person name="Secka A."/>
            <person name="Antonio M."/>
            <person name="Oren A."/>
            <person name="Chaudhuri R.R."/>
            <person name="La Ragione R."/>
            <person name="Hildebrand F."/>
            <person name="Pallen M.J."/>
        </authorList>
    </citation>
    <scope>NUCLEOTIDE SEQUENCE</scope>
    <source>
        <strain evidence="12">CHK169-11906</strain>
    </source>
</reference>
<evidence type="ECO:0000256" key="3">
    <source>
        <dbReference type="ARBA" id="ARBA00017473"/>
    </source>
</evidence>
<comment type="caution">
    <text evidence="12">The sequence shown here is derived from an EMBL/GenBank/DDBJ whole genome shotgun (WGS) entry which is preliminary data.</text>
</comment>
<dbReference type="GO" id="GO:0016114">
    <property type="term" value="P:terpenoid biosynthetic process"/>
    <property type="evidence" value="ECO:0007669"/>
    <property type="project" value="UniProtKB-UniRule"/>
</dbReference>
<keyword evidence="4 9" id="KW-0808">Transferase</keyword>
<dbReference type="EMBL" id="DWYR01000007">
    <property type="protein sequence ID" value="HJA98316.1"/>
    <property type="molecule type" value="Genomic_DNA"/>
</dbReference>
<dbReference type="PANTHER" id="PTHR43527">
    <property type="entry name" value="4-DIPHOSPHOCYTIDYL-2-C-METHYL-D-ERYTHRITOL KINASE, CHLOROPLASTIC"/>
    <property type="match status" value="1"/>
</dbReference>
<dbReference type="NCBIfam" id="TIGR00154">
    <property type="entry name" value="ispE"/>
    <property type="match status" value="1"/>
</dbReference>
<dbReference type="AlphaFoldDB" id="A0A9D2L278"/>
<accession>A0A9D2L278</accession>
<sequence>MIRKANCKINLGLDVLRRREDGYHDIETVMCPVHELYDVIEVERSSEDHFSPRGLAIDCPDDQNLCLRAIRLMQERYGTGSVSVVLDKRIPFGAGLGGGSSDATAVIMALADLFELRLSEEELIDCAATLGSDTAFFVRNTPQMCTGRGNEISPVEVDLRGWWIAILKPACGVSTAEAYAGITPSVPAEPLAVRIQQPVTEWQKSLHNAFEPHICAMHPEIAEAKRKLLDYGAVYAAMSGSGSAVFGIFEEAQIEKVQSEHLTPFIFPL</sequence>
<evidence type="ECO:0000256" key="8">
    <source>
        <dbReference type="ARBA" id="ARBA00032554"/>
    </source>
</evidence>
<evidence type="ECO:0000256" key="9">
    <source>
        <dbReference type="HAMAP-Rule" id="MF_00061"/>
    </source>
</evidence>
<evidence type="ECO:0000259" key="10">
    <source>
        <dbReference type="Pfam" id="PF00288"/>
    </source>
</evidence>
<protein>
    <recommendedName>
        <fullName evidence="3 9">4-diphosphocytidyl-2-C-methyl-D-erythritol kinase</fullName>
        <shortName evidence="9">CMK</shortName>
        <ecNumber evidence="2 9">2.7.1.148</ecNumber>
    </recommendedName>
    <alternativeName>
        <fullName evidence="8 9">4-(cytidine-5'-diphospho)-2-C-methyl-D-erythritol kinase</fullName>
    </alternativeName>
</protein>
<keyword evidence="9" id="KW-0414">Isoprene biosynthesis</keyword>
<dbReference type="HAMAP" id="MF_00061">
    <property type="entry name" value="IspE"/>
    <property type="match status" value="1"/>
</dbReference>